<accession>A0A4Q7TY01</accession>
<gene>
    <name evidence="1" type="ORF">EV139_2021</name>
</gene>
<evidence type="ECO:0000313" key="2">
    <source>
        <dbReference type="Proteomes" id="UP000291832"/>
    </source>
</evidence>
<dbReference type="InterPro" id="IPR009899">
    <property type="entry name" value="ArdA"/>
</dbReference>
<reference evidence="1 2" key="1">
    <citation type="journal article" date="2015" name="Stand. Genomic Sci.">
        <title>Genomic Encyclopedia of Bacterial and Archaeal Type Strains, Phase III: the genomes of soil and plant-associated and newly described type strains.</title>
        <authorList>
            <person name="Whitman W.B."/>
            <person name="Woyke T."/>
            <person name="Klenk H.P."/>
            <person name="Zhou Y."/>
            <person name="Lilburn T.G."/>
            <person name="Beck B.J."/>
            <person name="De Vos P."/>
            <person name="Vandamme P."/>
            <person name="Eisen J.A."/>
            <person name="Garrity G."/>
            <person name="Hugenholtz P."/>
            <person name="Kyrpides N.C."/>
        </authorList>
    </citation>
    <scope>NUCLEOTIDE SEQUENCE [LARGE SCALE GENOMIC DNA]</scope>
    <source>
        <strain evidence="1 2">RF6</strain>
    </source>
</reference>
<sequence>MTTMTTTDTTPRVWIGCLACYNAGRLVGDWHDAIGAADVTTADVHGRPSSHDELWCFDIENIPVRREMSPSEAAEWGRVFDEIDEHQRAALYAWVASGDYVAEGTGDLPSTSDFEDRYCGHWESFDDYASSYADDTGLLTGIPEEIQRHFDWKSWTAELAYDYTTCDADSGVYVFRSY</sequence>
<dbReference type="Gene3D" id="1.10.10.1190">
    <property type="entry name" value="Antirestriction protein ArdA, domain 3"/>
    <property type="match status" value="1"/>
</dbReference>
<comment type="caution">
    <text evidence="1">The sequence shown here is derived from an EMBL/GenBank/DDBJ whole genome shotgun (WGS) entry which is preliminary data.</text>
</comment>
<dbReference type="EMBL" id="SHKI01000005">
    <property type="protein sequence ID" value="RZT64602.1"/>
    <property type="molecule type" value="Genomic_DNA"/>
</dbReference>
<dbReference type="RefSeq" id="WP_130454201.1">
    <property type="nucleotide sequence ID" value="NZ_QYAG01000001.1"/>
</dbReference>
<dbReference type="AlphaFoldDB" id="A0A4Q7TY01"/>
<evidence type="ECO:0000313" key="1">
    <source>
        <dbReference type="EMBL" id="RZT64602.1"/>
    </source>
</evidence>
<protein>
    <submittedName>
        <fullName evidence="1">Antirestriction protein</fullName>
    </submittedName>
</protein>
<dbReference type="InterPro" id="IPR041895">
    <property type="entry name" value="ArdA_dom1"/>
</dbReference>
<dbReference type="InterPro" id="IPR041893">
    <property type="entry name" value="ArdA_dom3"/>
</dbReference>
<dbReference type="Proteomes" id="UP000291832">
    <property type="component" value="Unassembled WGS sequence"/>
</dbReference>
<name>A0A4Q7TY01_9MICO</name>
<dbReference type="OrthoDB" id="944647at2"/>
<dbReference type="Gene3D" id="3.10.20.480">
    <property type="entry name" value="Antirestriction protein ArdA, domain 1"/>
    <property type="match status" value="1"/>
</dbReference>
<keyword evidence="2" id="KW-1185">Reference proteome</keyword>
<proteinExistence type="predicted"/>
<dbReference type="Pfam" id="PF07275">
    <property type="entry name" value="ArdA"/>
    <property type="match status" value="1"/>
</dbReference>
<organism evidence="1 2">
    <name type="scientific">Leucobacter luti</name>
    <dbReference type="NCBI Taxonomy" id="340320"/>
    <lineage>
        <taxon>Bacteria</taxon>
        <taxon>Bacillati</taxon>
        <taxon>Actinomycetota</taxon>
        <taxon>Actinomycetes</taxon>
        <taxon>Micrococcales</taxon>
        <taxon>Microbacteriaceae</taxon>
        <taxon>Leucobacter</taxon>
    </lineage>
</organism>